<evidence type="ECO:0000259" key="2">
    <source>
        <dbReference type="Pfam" id="PF00206"/>
    </source>
</evidence>
<dbReference type="Pfam" id="PF00206">
    <property type="entry name" value="Lyase_1"/>
    <property type="match status" value="1"/>
</dbReference>
<protein>
    <submittedName>
        <fullName evidence="3">3-carboxy-cis,cis-muconate cycloisomerase</fullName>
        <ecNumber evidence="3">5.5.1.2</ecNumber>
    </submittedName>
</protein>
<evidence type="ECO:0000313" key="3">
    <source>
        <dbReference type="EMBL" id="VTM55551.1"/>
    </source>
</evidence>
<keyword evidence="3" id="KW-0413">Isomerase</keyword>
<evidence type="ECO:0000256" key="1">
    <source>
        <dbReference type="SAM" id="MobiDB-lite"/>
    </source>
</evidence>
<dbReference type="PANTHER" id="PTHR43172">
    <property type="entry name" value="ADENYLOSUCCINATE LYASE"/>
    <property type="match status" value="1"/>
</dbReference>
<dbReference type="Gene3D" id="1.20.200.10">
    <property type="entry name" value="Fumarase/aspartase (Central domain)"/>
    <property type="match status" value="1"/>
</dbReference>
<dbReference type="GO" id="GO:0016829">
    <property type="term" value="F:lyase activity"/>
    <property type="evidence" value="ECO:0007669"/>
    <property type="project" value="UniProtKB-ARBA"/>
</dbReference>
<dbReference type="EC" id="5.5.1.2" evidence="3"/>
<dbReference type="Proteomes" id="UP000507695">
    <property type="component" value="Unassembled WGS sequence"/>
</dbReference>
<dbReference type="EMBL" id="CABDVL010000003">
    <property type="protein sequence ID" value="VTM55551.1"/>
    <property type="molecule type" value="Genomic_DNA"/>
</dbReference>
<organism evidence="3">
    <name type="scientific">Klebsiella pneumoniae</name>
    <dbReference type="NCBI Taxonomy" id="573"/>
    <lineage>
        <taxon>Bacteria</taxon>
        <taxon>Pseudomonadati</taxon>
        <taxon>Pseudomonadota</taxon>
        <taxon>Gammaproteobacteria</taxon>
        <taxon>Enterobacterales</taxon>
        <taxon>Enterobacteriaceae</taxon>
        <taxon>Klebsiella/Raoultella group</taxon>
        <taxon>Klebsiella</taxon>
        <taxon>Klebsiella pneumoniae complex</taxon>
    </lineage>
</organism>
<dbReference type="InterPro" id="IPR020557">
    <property type="entry name" value="Fumarate_lyase_CS"/>
</dbReference>
<reference evidence="3" key="1">
    <citation type="submission" date="2019-04" db="EMBL/GenBank/DDBJ databases">
        <authorList>
            <consortium name="Pathogen Informatics"/>
        </authorList>
    </citation>
    <scope>NUCLEOTIDE SEQUENCE</scope>
    <source>
        <strain evidence="3">NCTC9183</strain>
    </source>
</reference>
<dbReference type="GO" id="GO:0047472">
    <property type="term" value="F:3-carboxy-cis,cis-muconate cycloisomerase activity"/>
    <property type="evidence" value="ECO:0007669"/>
    <property type="project" value="UniProtKB-EC"/>
</dbReference>
<sequence length="113" mass="12254">MQTEVAEVGEPVAEGRGGSSTMPHKRNPVACAAILTAAQRTPGLMATIYASQLQQHERALGGWQAEWETLPELITLVGRGVGAKASRWVRDMQVFPAENAPPDSRYHPRADYG</sequence>
<dbReference type="AlphaFoldDB" id="A0A4P0Y588"/>
<dbReference type="PROSITE" id="PS00163">
    <property type="entry name" value="FUMARATE_LYASES"/>
    <property type="match status" value="1"/>
</dbReference>
<accession>A0A4P0Y588</accession>
<proteinExistence type="predicted"/>
<feature type="domain" description="Fumarate lyase N-terminal" evidence="2">
    <location>
        <begin position="2"/>
        <end position="43"/>
    </location>
</feature>
<feature type="compositionally biased region" description="Low complexity" evidence="1">
    <location>
        <begin position="1"/>
        <end position="14"/>
    </location>
</feature>
<dbReference type="InterPro" id="IPR022761">
    <property type="entry name" value="Fumarate_lyase_N"/>
</dbReference>
<gene>
    <name evidence="3" type="primary">pcaB_2</name>
    <name evidence="3" type="ORF">NCTC9183_03588</name>
</gene>
<dbReference type="PANTHER" id="PTHR43172:SF2">
    <property type="entry name" value="ADENYLOSUCCINATE LYASE C-TERMINAL DOMAIN-CONTAINING PROTEIN"/>
    <property type="match status" value="1"/>
</dbReference>
<name>A0A4P0Y588_KLEPN</name>
<feature type="region of interest" description="Disordered" evidence="1">
    <location>
        <begin position="1"/>
        <end position="25"/>
    </location>
</feature>
<dbReference type="InterPro" id="IPR008948">
    <property type="entry name" value="L-Aspartase-like"/>
</dbReference>
<dbReference type="SUPFAM" id="SSF48557">
    <property type="entry name" value="L-aspartase-like"/>
    <property type="match status" value="1"/>
</dbReference>